<dbReference type="PANTHER" id="PTHR45935">
    <property type="entry name" value="PROTEIN ZBED8-RELATED"/>
    <property type="match status" value="1"/>
</dbReference>
<evidence type="ECO:0000256" key="1">
    <source>
        <dbReference type="ARBA" id="ARBA00023242"/>
    </source>
</evidence>
<dbReference type="SUPFAM" id="SSF47353">
    <property type="entry name" value="Retrovirus capsid dimerization domain-like"/>
    <property type="match status" value="1"/>
</dbReference>
<dbReference type="GeneTree" id="ENSGT00940000159113"/>
<sequence length="182" mass="21075">MSHPQPLTFYSLGEILLRLDITPERRRQAFREREASEVRSPRILWQTLADLLARWLRPEVASKEQIVDQILMEQFINDLEEETRKWVRCHCPASSREALQWAEQFDAAQGERRKAKGERGTDLASRRAPWTCHPVCRSWDRKYKLDGGGEVPVAAVTRSVKAAMPAKESRGCSFIHMLSMRD</sequence>
<dbReference type="SMART" id="SM00431">
    <property type="entry name" value="SCAN"/>
    <property type="match status" value="1"/>
</dbReference>
<proteinExistence type="predicted"/>
<dbReference type="PROSITE" id="PS50804">
    <property type="entry name" value="SCAN_BOX"/>
    <property type="match status" value="1"/>
</dbReference>
<dbReference type="InterPro" id="IPR038269">
    <property type="entry name" value="SCAN_sf"/>
</dbReference>
<feature type="domain" description="SCAN box" evidence="2">
    <location>
        <begin position="27"/>
        <end position="106"/>
    </location>
</feature>
<evidence type="ECO:0000313" key="3">
    <source>
        <dbReference type="Ensembl" id="ENSCPRP00005010739.1"/>
    </source>
</evidence>
<keyword evidence="4" id="KW-1185">Reference proteome</keyword>
<dbReference type="Gene3D" id="1.10.4020.10">
    <property type="entry name" value="DNA breaking-rejoining enzymes"/>
    <property type="match status" value="1"/>
</dbReference>
<dbReference type="AlphaFoldDB" id="A0A7M4EJD3"/>
<dbReference type="Pfam" id="PF02023">
    <property type="entry name" value="SCAN"/>
    <property type="match status" value="1"/>
</dbReference>
<dbReference type="Proteomes" id="UP000594220">
    <property type="component" value="Unplaced"/>
</dbReference>
<reference evidence="3" key="1">
    <citation type="submission" date="2025-08" db="UniProtKB">
        <authorList>
            <consortium name="Ensembl"/>
        </authorList>
    </citation>
    <scope>IDENTIFICATION</scope>
</reference>
<name>A0A7M4EJD3_CROPO</name>
<organism evidence="3 4">
    <name type="scientific">Crocodylus porosus</name>
    <name type="common">Saltwater crocodile</name>
    <name type="synonym">Estuarine crocodile</name>
    <dbReference type="NCBI Taxonomy" id="8502"/>
    <lineage>
        <taxon>Eukaryota</taxon>
        <taxon>Metazoa</taxon>
        <taxon>Chordata</taxon>
        <taxon>Craniata</taxon>
        <taxon>Vertebrata</taxon>
        <taxon>Euteleostomi</taxon>
        <taxon>Archelosauria</taxon>
        <taxon>Archosauria</taxon>
        <taxon>Crocodylia</taxon>
        <taxon>Longirostres</taxon>
        <taxon>Crocodylidae</taxon>
        <taxon>Crocodylus</taxon>
    </lineage>
</organism>
<dbReference type="Ensembl" id="ENSCPRT00005012663.1">
    <property type="protein sequence ID" value="ENSCPRP00005010739.1"/>
    <property type="gene ID" value="ENSCPRG00005007679.1"/>
</dbReference>
<dbReference type="PANTHER" id="PTHR45935:SF15">
    <property type="entry name" value="SCAN BOX DOMAIN-CONTAINING PROTEIN"/>
    <property type="match status" value="1"/>
</dbReference>
<accession>A0A7M4EJD3</accession>
<evidence type="ECO:0000313" key="4">
    <source>
        <dbReference type="Proteomes" id="UP000594220"/>
    </source>
</evidence>
<dbReference type="InterPro" id="IPR003309">
    <property type="entry name" value="SCAN_dom"/>
</dbReference>
<dbReference type="InterPro" id="IPR050916">
    <property type="entry name" value="SCAN-C2H2_zinc_finger"/>
</dbReference>
<reference evidence="3" key="2">
    <citation type="submission" date="2025-09" db="UniProtKB">
        <authorList>
            <consortium name="Ensembl"/>
        </authorList>
    </citation>
    <scope>IDENTIFICATION</scope>
</reference>
<keyword evidence="1" id="KW-0539">Nucleus</keyword>
<protein>
    <recommendedName>
        <fullName evidence="2">SCAN box domain-containing protein</fullName>
    </recommendedName>
</protein>
<evidence type="ECO:0000259" key="2">
    <source>
        <dbReference type="PROSITE" id="PS50804"/>
    </source>
</evidence>